<dbReference type="Proteomes" id="UP001157418">
    <property type="component" value="Unassembled WGS sequence"/>
</dbReference>
<dbReference type="EMBL" id="CAKMRJ010000723">
    <property type="protein sequence ID" value="CAH1419992.1"/>
    <property type="molecule type" value="Genomic_DNA"/>
</dbReference>
<organism evidence="1 2">
    <name type="scientific">Lactuca virosa</name>
    <dbReference type="NCBI Taxonomy" id="75947"/>
    <lineage>
        <taxon>Eukaryota</taxon>
        <taxon>Viridiplantae</taxon>
        <taxon>Streptophyta</taxon>
        <taxon>Embryophyta</taxon>
        <taxon>Tracheophyta</taxon>
        <taxon>Spermatophyta</taxon>
        <taxon>Magnoliopsida</taxon>
        <taxon>eudicotyledons</taxon>
        <taxon>Gunneridae</taxon>
        <taxon>Pentapetalae</taxon>
        <taxon>asterids</taxon>
        <taxon>campanulids</taxon>
        <taxon>Asterales</taxon>
        <taxon>Asteraceae</taxon>
        <taxon>Cichorioideae</taxon>
        <taxon>Cichorieae</taxon>
        <taxon>Lactucinae</taxon>
        <taxon>Lactuca</taxon>
    </lineage>
</organism>
<evidence type="ECO:0000313" key="2">
    <source>
        <dbReference type="Proteomes" id="UP001157418"/>
    </source>
</evidence>
<reference evidence="1 2" key="1">
    <citation type="submission" date="2022-01" db="EMBL/GenBank/DDBJ databases">
        <authorList>
            <person name="Xiong W."/>
            <person name="Schranz E."/>
        </authorList>
    </citation>
    <scope>NUCLEOTIDE SEQUENCE [LARGE SCALE GENOMIC DNA]</scope>
</reference>
<name>A0AAU9M083_9ASTR</name>
<evidence type="ECO:0000313" key="1">
    <source>
        <dbReference type="EMBL" id="CAH1419992.1"/>
    </source>
</evidence>
<keyword evidence="2" id="KW-1185">Reference proteome</keyword>
<protein>
    <submittedName>
        <fullName evidence="1">Uncharacterized protein</fullName>
    </submittedName>
</protein>
<sequence>MSSPRHNCSNVLFLNLNLRSPTLHPHRKLKAPPHSLVHSATSLIENPSLISTLISSFASLTINSSLIL</sequence>
<dbReference type="AlphaFoldDB" id="A0AAU9M083"/>
<proteinExistence type="predicted"/>
<comment type="caution">
    <text evidence="1">The sequence shown here is derived from an EMBL/GenBank/DDBJ whole genome shotgun (WGS) entry which is preliminary data.</text>
</comment>
<gene>
    <name evidence="1" type="ORF">LVIROSA_LOCUS7488</name>
</gene>
<accession>A0AAU9M083</accession>